<reference evidence="1 2" key="1">
    <citation type="submission" date="2019-03" db="EMBL/GenBank/DDBJ databases">
        <title>Genomic Encyclopedia of Type Strains, Phase IV (KMG-IV): sequencing the most valuable type-strain genomes for metagenomic binning, comparative biology and taxonomic classification.</title>
        <authorList>
            <person name="Goeker M."/>
        </authorList>
    </citation>
    <scope>NUCLEOTIDE SEQUENCE [LARGE SCALE GENOMIC DNA]</scope>
    <source>
        <strain evidence="1 2">DSM 46831</strain>
    </source>
</reference>
<comment type="caution">
    <text evidence="1">The sequence shown here is derived from an EMBL/GenBank/DDBJ whole genome shotgun (WGS) entry which is preliminary data.</text>
</comment>
<organism evidence="1 2">
    <name type="scientific">Baia soyae</name>
    <dbReference type="NCBI Taxonomy" id="1544746"/>
    <lineage>
        <taxon>Bacteria</taxon>
        <taxon>Bacillati</taxon>
        <taxon>Bacillota</taxon>
        <taxon>Bacilli</taxon>
        <taxon>Bacillales</taxon>
        <taxon>Thermoactinomycetaceae</taxon>
        <taxon>Baia</taxon>
    </lineage>
</organism>
<dbReference type="EMBL" id="SLXV01000001">
    <property type="protein sequence ID" value="TCP70647.1"/>
    <property type="molecule type" value="Genomic_DNA"/>
</dbReference>
<evidence type="ECO:0000313" key="1">
    <source>
        <dbReference type="EMBL" id="TCP70647.1"/>
    </source>
</evidence>
<evidence type="ECO:0000313" key="2">
    <source>
        <dbReference type="Proteomes" id="UP000294746"/>
    </source>
</evidence>
<dbReference type="Proteomes" id="UP000294746">
    <property type="component" value="Unassembled WGS sequence"/>
</dbReference>
<protein>
    <submittedName>
        <fullName evidence="1">Uncharacterized protein</fullName>
    </submittedName>
</protein>
<proteinExistence type="predicted"/>
<sequence length="106" mass="12414">MHVGAYQDPLYKEVSHLVNSTTGRKAVSASRLQKLVMEAKYVRRTQGTMGLMNYAQRLPYQFLSTNEIEMLRRSPKYREFSHRVIDLFVREGVISQFEAMMLRRAV</sequence>
<accession>A0A4R2RZX1</accession>
<dbReference type="AlphaFoldDB" id="A0A4R2RZX1"/>
<dbReference type="RefSeq" id="WP_131847237.1">
    <property type="nucleotide sequence ID" value="NZ_SLXV01000001.1"/>
</dbReference>
<dbReference type="OrthoDB" id="2988973at2"/>
<keyword evidence="2" id="KW-1185">Reference proteome</keyword>
<gene>
    <name evidence="1" type="ORF">EDD57_10189</name>
</gene>
<name>A0A4R2RZX1_9BACL</name>